<dbReference type="OrthoDB" id="283424at2759"/>
<dbReference type="GO" id="GO:0032543">
    <property type="term" value="P:mitochondrial translation"/>
    <property type="evidence" value="ECO:0007669"/>
    <property type="project" value="InterPro"/>
</dbReference>
<dbReference type="STRING" id="857342.A0A2T3BD55"/>
<proteinExistence type="predicted"/>
<feature type="domain" description="Small ribosomal subunit protein mS35 mitochondrial conserved" evidence="2">
    <location>
        <begin position="172"/>
        <end position="293"/>
    </location>
</feature>
<dbReference type="PANTHER" id="PTHR13490">
    <property type="entry name" value="MITOCHONDRIAL 28S RIBOSOMAL PROTEIN S28"/>
    <property type="match status" value="1"/>
</dbReference>
<dbReference type="Proteomes" id="UP000241818">
    <property type="component" value="Unassembled WGS sequence"/>
</dbReference>
<protein>
    <recommendedName>
        <fullName evidence="2">Small ribosomal subunit protein mS35 mitochondrial conserved domain-containing protein</fullName>
    </recommendedName>
</protein>
<dbReference type="InterPro" id="IPR039848">
    <property type="entry name" value="Ribosomal_mS35_mt"/>
</dbReference>
<sequence>MATALQSFRLTARSCKCQSVAQRYATKSIGRRRTFSTAPLRWKEQDDTDARVNAILEKAAKDSEAEYGKWLGEQVATFDQQMKETEESAKAAFARAGQPPTFDWERIKVKTKNTFLNMGETDPVDGFPDDEEENEEDITSLAHGELEHHREMRHYARLAAWEMPMLSTLAKPFEPPSVDMPLRFRYTTYMGEQHPAEKKVVLEFCTEDMPDLTPVQREKLKKLVGVRYNPETDIVKMSCEMFETQAQNKRYLGDLVDELLREARDPTDTFEDIPLDTRHHTFKTKPKFPQEWAMTEERRAELAAYREEAARRDEERMVRGGLVDGVKQIEEALIRPPPETEAVPEMVMAGRGAKGKGKRVAVRR</sequence>
<dbReference type="AlphaFoldDB" id="A0A2T3BD55"/>
<evidence type="ECO:0000313" key="4">
    <source>
        <dbReference type="Proteomes" id="UP000241818"/>
    </source>
</evidence>
<dbReference type="InParanoid" id="A0A2T3BD55"/>
<evidence type="ECO:0000256" key="1">
    <source>
        <dbReference type="SAM" id="MobiDB-lite"/>
    </source>
</evidence>
<dbReference type="EMBL" id="KZ679006">
    <property type="protein sequence ID" value="PSS27325.1"/>
    <property type="molecule type" value="Genomic_DNA"/>
</dbReference>
<dbReference type="GO" id="GO:0003735">
    <property type="term" value="F:structural constituent of ribosome"/>
    <property type="evidence" value="ECO:0007669"/>
    <property type="project" value="InterPro"/>
</dbReference>
<name>A0A2T3BD55_AMORE</name>
<dbReference type="InterPro" id="IPR019349">
    <property type="entry name" value="Ribosomal_mS35_mit"/>
</dbReference>
<keyword evidence="4" id="KW-1185">Reference proteome</keyword>
<dbReference type="PANTHER" id="PTHR13490:SF0">
    <property type="entry name" value="SMALL RIBOSOMAL SUBUNIT PROTEIN MS35"/>
    <property type="match status" value="1"/>
</dbReference>
<dbReference type="Pfam" id="PF10213">
    <property type="entry name" value="MRP-S28"/>
    <property type="match status" value="1"/>
</dbReference>
<dbReference type="RefSeq" id="XP_024724850.1">
    <property type="nucleotide sequence ID" value="XM_024862983.1"/>
</dbReference>
<organism evidence="3 4">
    <name type="scientific">Amorphotheca resinae ATCC 22711</name>
    <dbReference type="NCBI Taxonomy" id="857342"/>
    <lineage>
        <taxon>Eukaryota</taxon>
        <taxon>Fungi</taxon>
        <taxon>Dikarya</taxon>
        <taxon>Ascomycota</taxon>
        <taxon>Pezizomycotina</taxon>
        <taxon>Leotiomycetes</taxon>
        <taxon>Helotiales</taxon>
        <taxon>Amorphothecaceae</taxon>
        <taxon>Amorphotheca</taxon>
    </lineage>
</organism>
<feature type="region of interest" description="Disordered" evidence="1">
    <location>
        <begin position="330"/>
        <end position="364"/>
    </location>
</feature>
<evidence type="ECO:0000313" key="3">
    <source>
        <dbReference type="EMBL" id="PSS27325.1"/>
    </source>
</evidence>
<reference evidence="3 4" key="1">
    <citation type="journal article" date="2018" name="New Phytol.">
        <title>Comparative genomics and transcriptomics depict ericoid mycorrhizal fungi as versatile saprotrophs and plant mutualists.</title>
        <authorList>
            <person name="Martino E."/>
            <person name="Morin E."/>
            <person name="Grelet G.A."/>
            <person name="Kuo A."/>
            <person name="Kohler A."/>
            <person name="Daghino S."/>
            <person name="Barry K.W."/>
            <person name="Cichocki N."/>
            <person name="Clum A."/>
            <person name="Dockter R.B."/>
            <person name="Hainaut M."/>
            <person name="Kuo R.C."/>
            <person name="LaButti K."/>
            <person name="Lindahl B.D."/>
            <person name="Lindquist E.A."/>
            <person name="Lipzen A."/>
            <person name="Khouja H.R."/>
            <person name="Magnuson J."/>
            <person name="Murat C."/>
            <person name="Ohm R.A."/>
            <person name="Singer S.W."/>
            <person name="Spatafora J.W."/>
            <person name="Wang M."/>
            <person name="Veneault-Fourrey C."/>
            <person name="Henrissat B."/>
            <person name="Grigoriev I.V."/>
            <person name="Martin F.M."/>
            <person name="Perotto S."/>
        </authorList>
    </citation>
    <scope>NUCLEOTIDE SEQUENCE [LARGE SCALE GENOMIC DNA]</scope>
    <source>
        <strain evidence="3 4">ATCC 22711</strain>
    </source>
</reference>
<feature type="compositionally biased region" description="Basic residues" evidence="1">
    <location>
        <begin position="353"/>
        <end position="364"/>
    </location>
</feature>
<accession>A0A2T3BD55</accession>
<evidence type="ECO:0000259" key="2">
    <source>
        <dbReference type="Pfam" id="PF10213"/>
    </source>
</evidence>
<gene>
    <name evidence="3" type="ORF">M430DRAFT_14601</name>
</gene>
<dbReference type="GeneID" id="36571064"/>
<dbReference type="GO" id="GO:0005763">
    <property type="term" value="C:mitochondrial small ribosomal subunit"/>
    <property type="evidence" value="ECO:0007669"/>
    <property type="project" value="TreeGrafter"/>
</dbReference>